<evidence type="ECO:0000313" key="2">
    <source>
        <dbReference type="Proteomes" id="UP000003860"/>
    </source>
</evidence>
<dbReference type="Proteomes" id="UP000003860">
    <property type="component" value="Unassembled WGS sequence"/>
</dbReference>
<name>F1TED7_9FIRM</name>
<accession>F1TED7</accession>
<dbReference type="EMBL" id="ACXX02000009">
    <property type="protein sequence ID" value="EGD47103.1"/>
    <property type="molecule type" value="Genomic_DNA"/>
</dbReference>
<dbReference type="AlphaFoldDB" id="F1TED7"/>
<dbReference type="RefSeq" id="WP_004620119.1">
    <property type="nucleotide sequence ID" value="NZ_ACXX02000009.1"/>
</dbReference>
<gene>
    <name evidence="1" type="ORF">Cpap_1495</name>
</gene>
<organism evidence="1 2">
    <name type="scientific">Ruminiclostridium papyrosolvens DSM 2782</name>
    <dbReference type="NCBI Taxonomy" id="588581"/>
    <lineage>
        <taxon>Bacteria</taxon>
        <taxon>Bacillati</taxon>
        <taxon>Bacillota</taxon>
        <taxon>Clostridia</taxon>
        <taxon>Eubacteriales</taxon>
        <taxon>Oscillospiraceae</taxon>
        <taxon>Ruminiclostridium</taxon>
    </lineage>
</organism>
<protein>
    <submittedName>
        <fullName evidence="1">Uncharacterized protein</fullName>
    </submittedName>
</protein>
<reference evidence="1" key="1">
    <citation type="submission" date="2009-07" db="EMBL/GenBank/DDBJ databases">
        <authorList>
            <consortium name="US DOE Joint Genome Institute (JGI-PGF)"/>
            <person name="Lucas S."/>
            <person name="Copeland A."/>
            <person name="Lapidus A."/>
            <person name="Glavina del Rio T."/>
            <person name="Tice H."/>
            <person name="Bruce D."/>
            <person name="Goodwin L."/>
            <person name="Pitluck S."/>
            <person name="Larimer F."/>
            <person name="Land M.L."/>
            <person name="Mouttaki H."/>
            <person name="He Z."/>
            <person name="Zhou J."/>
            <person name="Hemme C.L."/>
        </authorList>
    </citation>
    <scope>NUCLEOTIDE SEQUENCE</scope>
    <source>
        <strain evidence="1">DSM 2782</strain>
    </source>
</reference>
<evidence type="ECO:0000313" key="1">
    <source>
        <dbReference type="EMBL" id="EGD47103.1"/>
    </source>
</evidence>
<keyword evidence="2" id="KW-1185">Reference proteome</keyword>
<sequence>MRKARWKAFAMDDMNTVAARTMHEAVEWYCNEFGIDKEDTYPYEVDMKSQYMEYPISEIPSNRKRRATCNGEGGPCVEIPLKKALKYQLRLHKYKEPFILCVSP</sequence>
<proteinExistence type="predicted"/>
<dbReference type="OrthoDB" id="9853618at2"/>
<reference evidence="1" key="2">
    <citation type="submission" date="2011-01" db="EMBL/GenBank/DDBJ databases">
        <title>The Non-contiguous Finished genome of Clostridium papyrosolvens.</title>
        <authorList>
            <person name="Lucas S."/>
            <person name="Copeland A."/>
            <person name="Lapidus A."/>
            <person name="Cheng J.-F."/>
            <person name="Goodwin L."/>
            <person name="Pitluck S."/>
            <person name="Misra M."/>
            <person name="Chertkov O."/>
            <person name="Detter J.C."/>
            <person name="Han C."/>
            <person name="Tapia R."/>
            <person name="Land M."/>
            <person name="Hauser L."/>
            <person name="Kyrpides N."/>
            <person name="Ivanova N."/>
            <person name="Pagani I."/>
            <person name="Mouttaki H."/>
            <person name="He Z."/>
            <person name="Zhou J."/>
            <person name="Hemme C.L."/>
            <person name="Woyke T."/>
        </authorList>
    </citation>
    <scope>NUCLEOTIDE SEQUENCE [LARGE SCALE GENOMIC DNA]</scope>
    <source>
        <strain evidence="1">DSM 2782</strain>
    </source>
</reference>
<dbReference type="STRING" id="588581.Cpap_1495"/>
<comment type="caution">
    <text evidence="1">The sequence shown here is derived from an EMBL/GenBank/DDBJ whole genome shotgun (WGS) entry which is preliminary data.</text>
</comment>